<dbReference type="PROSITE" id="PS50112">
    <property type="entry name" value="PAS"/>
    <property type="match status" value="1"/>
</dbReference>
<dbReference type="Gene3D" id="3.30.450.20">
    <property type="entry name" value="PAS domain"/>
    <property type="match status" value="1"/>
</dbReference>
<dbReference type="PATRIC" id="fig|1473.5.peg.1883"/>
<reference evidence="5" key="1">
    <citation type="submission" date="2015-07" db="EMBL/GenBank/DDBJ databases">
        <title>Fjat-10053 dsm26.</title>
        <authorList>
            <person name="Liu B."/>
            <person name="Wang J."/>
            <person name="Zhu Y."/>
            <person name="Liu G."/>
            <person name="Chen Q."/>
            <person name="Chen Z."/>
            <person name="Lan J."/>
            <person name="Che J."/>
            <person name="Ge C."/>
            <person name="Shi H."/>
            <person name="Pan Z."/>
            <person name="Liu X."/>
        </authorList>
    </citation>
    <scope>NUCLEOTIDE SEQUENCE [LARGE SCALE GENOMIC DNA]</scope>
    <source>
        <strain evidence="5">DSM 26</strain>
    </source>
</reference>
<keyword evidence="4" id="KW-0223">Dioxygenase</keyword>
<dbReference type="InterPro" id="IPR036513">
    <property type="entry name" value="STAS_dom_sf"/>
</dbReference>
<dbReference type="NCBIfam" id="TIGR00229">
    <property type="entry name" value="sensory_box"/>
    <property type="match status" value="1"/>
</dbReference>
<dbReference type="AlphaFoldDB" id="A0A0L0QNV0"/>
<dbReference type="InterPro" id="IPR001610">
    <property type="entry name" value="PAC"/>
</dbReference>
<keyword evidence="5" id="KW-1185">Reference proteome</keyword>
<evidence type="ECO:0000256" key="2">
    <source>
        <dbReference type="ARBA" id="ARBA00022643"/>
    </source>
</evidence>
<accession>A0A0L0QNV0</accession>
<dbReference type="PANTHER" id="PTHR47429:SF2">
    <property type="entry name" value="PROTEIN TWIN LOV 1"/>
    <property type="match status" value="1"/>
</dbReference>
<dbReference type="Pfam" id="PF01740">
    <property type="entry name" value="STAS"/>
    <property type="match status" value="1"/>
</dbReference>
<sequence>MVNKRHEKLYLFEKALNYTGVGLIITDPNLEENPIIFVNRGFTELTGYMENEVVGKNCRFLQGTETDPYSLERIRKAIQANESITIQVYNYKKDGTGFWNELSIDPMWVEEEQKYYFVGVQKDVTNEKESERLLQNSLLEIEKLSTPIVPIRDDVAVLPLIGNMNDQRMETMMATISTYMEQANEEYIIIDLSGLHEVDTYTVSRLLKIHQFISLMGKKLLFAGIRPDMALKTVIIQDTFKDMNTFKNVKMALHFIDKEKEDK</sequence>
<dbReference type="InterPro" id="IPR002645">
    <property type="entry name" value="STAS_dom"/>
</dbReference>
<dbReference type="InterPro" id="IPR035965">
    <property type="entry name" value="PAS-like_dom_sf"/>
</dbReference>
<keyword evidence="4" id="KW-0560">Oxidoreductase</keyword>
<dbReference type="Proteomes" id="UP000036780">
    <property type="component" value="Unassembled WGS sequence"/>
</dbReference>
<dbReference type="PANTHER" id="PTHR47429">
    <property type="entry name" value="PROTEIN TWIN LOV 1"/>
    <property type="match status" value="1"/>
</dbReference>
<keyword evidence="3" id="KW-0157">Chromophore</keyword>
<dbReference type="PROSITE" id="PS50801">
    <property type="entry name" value="STAS"/>
    <property type="match status" value="1"/>
</dbReference>
<evidence type="ECO:0000256" key="1">
    <source>
        <dbReference type="ARBA" id="ARBA00022630"/>
    </source>
</evidence>
<dbReference type="SMART" id="SM00091">
    <property type="entry name" value="PAS"/>
    <property type="match status" value="1"/>
</dbReference>
<dbReference type="SUPFAM" id="SSF52091">
    <property type="entry name" value="SpoIIaa-like"/>
    <property type="match status" value="1"/>
</dbReference>
<proteinExistence type="predicted"/>
<name>A0A0L0QNV0_VIRPA</name>
<dbReference type="Gene3D" id="3.30.750.24">
    <property type="entry name" value="STAS domain"/>
    <property type="match status" value="1"/>
</dbReference>
<dbReference type="RefSeq" id="WP_050352480.1">
    <property type="nucleotide sequence ID" value="NZ_BOSN01000001.1"/>
</dbReference>
<keyword evidence="2" id="KW-0288">FMN</keyword>
<dbReference type="PROSITE" id="PS50113">
    <property type="entry name" value="PAC"/>
    <property type="match status" value="1"/>
</dbReference>
<evidence type="ECO:0000256" key="3">
    <source>
        <dbReference type="ARBA" id="ARBA00022991"/>
    </source>
</evidence>
<gene>
    <name evidence="4" type="ORF">AFK71_16005</name>
</gene>
<dbReference type="GeneID" id="66870985"/>
<dbReference type="InterPro" id="IPR000014">
    <property type="entry name" value="PAS"/>
</dbReference>
<keyword evidence="1" id="KW-0285">Flavoprotein</keyword>
<evidence type="ECO:0000313" key="4">
    <source>
        <dbReference type="EMBL" id="KNE19918.1"/>
    </source>
</evidence>
<dbReference type="CDD" id="cd07041">
    <property type="entry name" value="STAS_RsbR_RsbS_like"/>
    <property type="match status" value="1"/>
</dbReference>
<dbReference type="CDD" id="cd00130">
    <property type="entry name" value="PAS"/>
    <property type="match status" value="1"/>
</dbReference>
<dbReference type="OrthoDB" id="9812260at2"/>
<evidence type="ECO:0000313" key="5">
    <source>
        <dbReference type="Proteomes" id="UP000036780"/>
    </source>
</evidence>
<comment type="caution">
    <text evidence="4">The sequence shown here is derived from an EMBL/GenBank/DDBJ whole genome shotgun (WGS) entry which is preliminary data.</text>
</comment>
<dbReference type="InterPro" id="IPR000700">
    <property type="entry name" value="PAS-assoc_C"/>
</dbReference>
<dbReference type="SUPFAM" id="SSF55785">
    <property type="entry name" value="PYP-like sensor domain (PAS domain)"/>
    <property type="match status" value="1"/>
</dbReference>
<dbReference type="SMART" id="SM00086">
    <property type="entry name" value="PAC"/>
    <property type="match status" value="1"/>
</dbReference>
<dbReference type="GO" id="GO:0051213">
    <property type="term" value="F:dioxygenase activity"/>
    <property type="evidence" value="ECO:0007669"/>
    <property type="project" value="UniProtKB-KW"/>
</dbReference>
<dbReference type="EMBL" id="LGTO01000007">
    <property type="protein sequence ID" value="KNE19918.1"/>
    <property type="molecule type" value="Genomic_DNA"/>
</dbReference>
<protein>
    <submittedName>
        <fullName evidence="4">Biphenyl 2,3-dioxygenase</fullName>
    </submittedName>
</protein>
<dbReference type="Pfam" id="PF13426">
    <property type="entry name" value="PAS_9"/>
    <property type="match status" value="1"/>
</dbReference>
<organism evidence="4 5">
    <name type="scientific">Virgibacillus pantothenticus</name>
    <dbReference type="NCBI Taxonomy" id="1473"/>
    <lineage>
        <taxon>Bacteria</taxon>
        <taxon>Bacillati</taxon>
        <taxon>Bacillota</taxon>
        <taxon>Bacilli</taxon>
        <taxon>Bacillales</taxon>
        <taxon>Bacillaceae</taxon>
        <taxon>Virgibacillus</taxon>
    </lineage>
</organism>